<dbReference type="Proteomes" id="UP001059596">
    <property type="component" value="Unassembled WGS sequence"/>
</dbReference>
<sequence length="270" mass="30556">HAYKAPEAQVRVFYPKGFEVSIPDAPGISLFAFHGKLNEEFDGLEAGQWARDIPSAKKGRWTFRDRETKLNQGDTLYFWTFARLGATYDDAPTSQWYTTESLTMHPNFENNGKHIKNDISLIKLNRKAEFNALISPICLFHSKSQNQKQLQRQIADSTLEFTFSGWTKPFFTSNSKVLKSTMVVRLNPQLCSNAIEDPLEWNQICGETDSDELCFRNSGGPLEMVINKWGKNESVLLGILSYGTGSCGDPDVFTDILSHSDWIASIVRDQ</sequence>
<protein>
    <submittedName>
        <fullName evidence="5">Uncharacterized protein</fullName>
    </submittedName>
</protein>
<dbReference type="Pfam" id="PF15886">
    <property type="entry name" value="CBM39"/>
    <property type="match status" value="1"/>
</dbReference>
<dbReference type="EMBL" id="JAMKOV010000007">
    <property type="protein sequence ID" value="KAI8038529.1"/>
    <property type="molecule type" value="Genomic_DNA"/>
</dbReference>
<evidence type="ECO:0000256" key="1">
    <source>
        <dbReference type="ARBA" id="ARBA00023157"/>
    </source>
</evidence>
<dbReference type="Gene3D" id="2.60.40.2140">
    <property type="entry name" value="Beta-1,3-glucan-recognition protein, N-terminal domain"/>
    <property type="match status" value="1"/>
</dbReference>
<evidence type="ECO:0000259" key="3">
    <source>
        <dbReference type="PROSITE" id="PS50240"/>
    </source>
</evidence>
<feature type="domain" description="CBM39" evidence="4">
    <location>
        <begin position="3"/>
        <end position="109"/>
    </location>
</feature>
<evidence type="ECO:0000259" key="4">
    <source>
        <dbReference type="PROSITE" id="PS51969"/>
    </source>
</evidence>
<dbReference type="PANTHER" id="PTHR24256">
    <property type="entry name" value="TRYPTASE-RELATED"/>
    <property type="match status" value="1"/>
</dbReference>
<dbReference type="PROSITE" id="PS51969">
    <property type="entry name" value="CBM39"/>
    <property type="match status" value="1"/>
</dbReference>
<dbReference type="InterPro" id="IPR009003">
    <property type="entry name" value="Peptidase_S1_PA"/>
</dbReference>
<dbReference type="Gene3D" id="2.40.10.10">
    <property type="entry name" value="Trypsin-like serine proteases"/>
    <property type="match status" value="1"/>
</dbReference>
<dbReference type="InterPro" id="IPR001254">
    <property type="entry name" value="Trypsin_dom"/>
</dbReference>
<dbReference type="GO" id="GO:0004252">
    <property type="term" value="F:serine-type endopeptidase activity"/>
    <property type="evidence" value="ECO:0007669"/>
    <property type="project" value="InterPro"/>
</dbReference>
<dbReference type="SMART" id="SM00020">
    <property type="entry name" value="Tryp_SPc"/>
    <property type="match status" value="1"/>
</dbReference>
<name>A0A9P9YK84_9MUSC</name>
<dbReference type="GO" id="GO:0030246">
    <property type="term" value="F:carbohydrate binding"/>
    <property type="evidence" value="ECO:0007669"/>
    <property type="project" value="InterPro"/>
</dbReference>
<dbReference type="AlphaFoldDB" id="A0A9P9YK84"/>
<comment type="similarity">
    <text evidence="2">Belongs to the peptidase S1 family. CLIP subfamily.</text>
</comment>
<keyword evidence="6" id="KW-1185">Reference proteome</keyword>
<feature type="non-terminal residue" evidence="5">
    <location>
        <position position="270"/>
    </location>
</feature>
<dbReference type="InterPro" id="IPR051487">
    <property type="entry name" value="Ser/Thr_Proteases_Immune/Dev"/>
</dbReference>
<gene>
    <name evidence="5" type="ORF">M5D96_008429</name>
</gene>
<dbReference type="InterPro" id="IPR043504">
    <property type="entry name" value="Peptidase_S1_PA_chymotrypsin"/>
</dbReference>
<accession>A0A9P9YK84</accession>
<evidence type="ECO:0000313" key="6">
    <source>
        <dbReference type="Proteomes" id="UP001059596"/>
    </source>
</evidence>
<feature type="domain" description="Peptidase S1" evidence="3">
    <location>
        <begin position="83"/>
        <end position="268"/>
    </location>
</feature>
<dbReference type="InterPro" id="IPR031756">
    <property type="entry name" value="BGBP_N"/>
</dbReference>
<reference evidence="5" key="1">
    <citation type="journal article" date="2023" name="Genome Biol. Evol.">
        <title>Long-read-based Genome Assembly of Drosophila gunungcola Reveals Fewer Chemosensory Genes in Flower-breeding Species.</title>
        <authorList>
            <person name="Negi A."/>
            <person name="Liao B.Y."/>
            <person name="Yeh S.D."/>
        </authorList>
    </citation>
    <scope>NUCLEOTIDE SEQUENCE</scope>
    <source>
        <strain evidence="5">Sukarami</strain>
    </source>
</reference>
<dbReference type="SUPFAM" id="SSF50494">
    <property type="entry name" value="Trypsin-like serine proteases"/>
    <property type="match status" value="1"/>
</dbReference>
<evidence type="ECO:0000256" key="2">
    <source>
        <dbReference type="ARBA" id="ARBA00024195"/>
    </source>
</evidence>
<keyword evidence="1" id="KW-1015">Disulfide bond</keyword>
<comment type="caution">
    <text evidence="5">The sequence shown here is derived from an EMBL/GenBank/DDBJ whole genome shotgun (WGS) entry which is preliminary data.</text>
</comment>
<organism evidence="5 6">
    <name type="scientific">Drosophila gunungcola</name>
    <name type="common">fruit fly</name>
    <dbReference type="NCBI Taxonomy" id="103775"/>
    <lineage>
        <taxon>Eukaryota</taxon>
        <taxon>Metazoa</taxon>
        <taxon>Ecdysozoa</taxon>
        <taxon>Arthropoda</taxon>
        <taxon>Hexapoda</taxon>
        <taxon>Insecta</taxon>
        <taxon>Pterygota</taxon>
        <taxon>Neoptera</taxon>
        <taxon>Endopterygota</taxon>
        <taxon>Diptera</taxon>
        <taxon>Brachycera</taxon>
        <taxon>Muscomorpha</taxon>
        <taxon>Ephydroidea</taxon>
        <taxon>Drosophilidae</taxon>
        <taxon>Drosophila</taxon>
        <taxon>Sophophora</taxon>
    </lineage>
</organism>
<dbReference type="PROSITE" id="PS50240">
    <property type="entry name" value="TRYPSIN_DOM"/>
    <property type="match status" value="1"/>
</dbReference>
<evidence type="ECO:0000313" key="5">
    <source>
        <dbReference type="EMBL" id="KAI8038529.1"/>
    </source>
</evidence>
<dbReference type="InterPro" id="IPR043030">
    <property type="entry name" value="BGBP_N_sf"/>
</dbReference>
<proteinExistence type="inferred from homology"/>
<dbReference type="GO" id="GO:0006508">
    <property type="term" value="P:proteolysis"/>
    <property type="evidence" value="ECO:0007669"/>
    <property type="project" value="InterPro"/>
</dbReference>